<dbReference type="PANTHER" id="PTHR31118:SF12">
    <property type="entry name" value="CYCLASE-LIKE PROTEIN 2"/>
    <property type="match status" value="1"/>
</dbReference>
<dbReference type="GO" id="GO:0019441">
    <property type="term" value="P:L-tryptophan catabolic process to kynurenine"/>
    <property type="evidence" value="ECO:0007669"/>
    <property type="project" value="InterPro"/>
</dbReference>
<dbReference type="InterPro" id="IPR007325">
    <property type="entry name" value="KFase/CYL"/>
</dbReference>
<keyword evidence="3" id="KW-0964">Secreted</keyword>
<evidence type="ECO:0000313" key="5">
    <source>
        <dbReference type="EMBL" id="KAK2665002.1"/>
    </source>
</evidence>
<keyword evidence="6" id="KW-1185">Reference proteome</keyword>
<evidence type="ECO:0000256" key="1">
    <source>
        <dbReference type="ARBA" id="ARBA00004498"/>
    </source>
</evidence>
<dbReference type="InterPro" id="IPR037175">
    <property type="entry name" value="KFase_sf"/>
</dbReference>
<organism evidence="5 6">
    <name type="scientific">Dipteronia dyeriana</name>
    <dbReference type="NCBI Taxonomy" id="168575"/>
    <lineage>
        <taxon>Eukaryota</taxon>
        <taxon>Viridiplantae</taxon>
        <taxon>Streptophyta</taxon>
        <taxon>Embryophyta</taxon>
        <taxon>Tracheophyta</taxon>
        <taxon>Spermatophyta</taxon>
        <taxon>Magnoliopsida</taxon>
        <taxon>eudicotyledons</taxon>
        <taxon>Gunneridae</taxon>
        <taxon>Pentapetalae</taxon>
        <taxon>rosids</taxon>
        <taxon>malvids</taxon>
        <taxon>Sapindales</taxon>
        <taxon>Sapindaceae</taxon>
        <taxon>Hippocastanoideae</taxon>
        <taxon>Acereae</taxon>
        <taxon>Dipteronia</taxon>
    </lineage>
</organism>
<dbReference type="GO" id="GO:0004061">
    <property type="term" value="F:arylformamidase activity"/>
    <property type="evidence" value="ECO:0007669"/>
    <property type="project" value="InterPro"/>
</dbReference>
<feature type="chain" id="PRO_5042179931" description="Cyclase" evidence="4">
    <location>
        <begin position="20"/>
        <end position="279"/>
    </location>
</feature>
<proteinExistence type="inferred from homology"/>
<dbReference type="EMBL" id="JANJYI010000001">
    <property type="protein sequence ID" value="KAK2665002.1"/>
    <property type="molecule type" value="Genomic_DNA"/>
</dbReference>
<comment type="subcellular location">
    <subcellularLocation>
        <location evidence="1">Secreted</location>
        <location evidence="1">Extracellular space</location>
        <location evidence="1">Extracellular matrix</location>
    </subcellularLocation>
</comment>
<gene>
    <name evidence="5" type="ORF">Ddye_003576</name>
</gene>
<evidence type="ECO:0000256" key="2">
    <source>
        <dbReference type="ARBA" id="ARBA00007865"/>
    </source>
</evidence>
<feature type="signal peptide" evidence="4">
    <location>
        <begin position="1"/>
        <end position="19"/>
    </location>
</feature>
<dbReference type="Gene3D" id="3.50.30.50">
    <property type="entry name" value="Putative cyclase"/>
    <property type="match status" value="1"/>
</dbReference>
<dbReference type="Proteomes" id="UP001280121">
    <property type="component" value="Unassembled WGS sequence"/>
</dbReference>
<keyword evidence="4" id="KW-0732">Signal</keyword>
<accession>A0AAD9XT29</accession>
<keyword evidence="3" id="KW-0272">Extracellular matrix</keyword>
<evidence type="ECO:0000313" key="6">
    <source>
        <dbReference type="Proteomes" id="UP001280121"/>
    </source>
</evidence>
<comment type="caution">
    <text evidence="5">The sequence shown here is derived from an EMBL/GenBank/DDBJ whole genome shotgun (WGS) entry which is preliminary data.</text>
</comment>
<sequence>MKLFHFFSLLLCISAFSLATGRRIATGPVAPVPPAEHREVYADGRLFDITHKVSKDTPTWDSKEGLGQFLSPLASIKNGSAVNAAEVKMSVHTATHVDSPAHVFDNYADAGYDVDSLDLEVLNGPALLVDVPRDNNITADVMMSLNISKGIRRVLFRTANTDRQLMFKKEFDSSYTGFMKDGAKWLVENTDIKLVGLDYLSVAAYAEALDTHLEFLANRETILVEGLKLDNILPGLYTLHCLPARLFSGKLMHIRKQLQKTRLVQGSMLNIIARTGNTT</sequence>
<reference evidence="5" key="1">
    <citation type="journal article" date="2023" name="Plant J.">
        <title>Genome sequences and population genomics provide insights into the demographic history, inbreeding, and mutation load of two 'living fossil' tree species of Dipteronia.</title>
        <authorList>
            <person name="Feng Y."/>
            <person name="Comes H.P."/>
            <person name="Chen J."/>
            <person name="Zhu S."/>
            <person name="Lu R."/>
            <person name="Zhang X."/>
            <person name="Li P."/>
            <person name="Qiu J."/>
            <person name="Olsen K.M."/>
            <person name="Qiu Y."/>
        </authorList>
    </citation>
    <scope>NUCLEOTIDE SEQUENCE</scope>
    <source>
        <strain evidence="5">KIB01</strain>
    </source>
</reference>
<dbReference type="AlphaFoldDB" id="A0AAD9XT29"/>
<evidence type="ECO:0008006" key="7">
    <source>
        <dbReference type="Google" id="ProtNLM"/>
    </source>
</evidence>
<protein>
    <recommendedName>
        <fullName evidence="7">Cyclase</fullName>
    </recommendedName>
</protein>
<dbReference type="PANTHER" id="PTHR31118">
    <property type="entry name" value="CYCLASE-LIKE PROTEIN 2"/>
    <property type="match status" value="1"/>
</dbReference>
<comment type="similarity">
    <text evidence="2">Belongs to the Cyclase 1 superfamily.</text>
</comment>
<evidence type="ECO:0000256" key="4">
    <source>
        <dbReference type="SAM" id="SignalP"/>
    </source>
</evidence>
<name>A0AAD9XT29_9ROSI</name>
<dbReference type="SUPFAM" id="SSF102198">
    <property type="entry name" value="Putative cyclase"/>
    <property type="match status" value="1"/>
</dbReference>
<evidence type="ECO:0000256" key="3">
    <source>
        <dbReference type="ARBA" id="ARBA00022530"/>
    </source>
</evidence>
<dbReference type="Pfam" id="PF04199">
    <property type="entry name" value="Cyclase"/>
    <property type="match status" value="1"/>
</dbReference>